<dbReference type="EMBL" id="CAJOBD010035130">
    <property type="protein sequence ID" value="CAF4298883.1"/>
    <property type="molecule type" value="Genomic_DNA"/>
</dbReference>
<protein>
    <submittedName>
        <fullName evidence="1">Uncharacterized protein</fullName>
    </submittedName>
</protein>
<dbReference type="Proteomes" id="UP000663836">
    <property type="component" value="Unassembled WGS sequence"/>
</dbReference>
<comment type="caution">
    <text evidence="1">The sequence shown here is derived from an EMBL/GenBank/DDBJ whole genome shotgun (WGS) entry which is preliminary data.</text>
</comment>
<evidence type="ECO:0000313" key="2">
    <source>
        <dbReference type="Proteomes" id="UP000663836"/>
    </source>
</evidence>
<evidence type="ECO:0000313" key="1">
    <source>
        <dbReference type="EMBL" id="CAF4298883.1"/>
    </source>
</evidence>
<dbReference type="AlphaFoldDB" id="A0A820HZ61"/>
<reference evidence="1" key="1">
    <citation type="submission" date="2021-02" db="EMBL/GenBank/DDBJ databases">
        <authorList>
            <person name="Nowell W R."/>
        </authorList>
    </citation>
    <scope>NUCLEOTIDE SEQUENCE</scope>
</reference>
<proteinExistence type="predicted"/>
<organism evidence="1 2">
    <name type="scientific">Rotaria sordida</name>
    <dbReference type="NCBI Taxonomy" id="392033"/>
    <lineage>
        <taxon>Eukaryota</taxon>
        <taxon>Metazoa</taxon>
        <taxon>Spiralia</taxon>
        <taxon>Gnathifera</taxon>
        <taxon>Rotifera</taxon>
        <taxon>Eurotatoria</taxon>
        <taxon>Bdelloidea</taxon>
        <taxon>Philodinida</taxon>
        <taxon>Philodinidae</taxon>
        <taxon>Rotaria</taxon>
    </lineage>
</organism>
<name>A0A820HZ61_9BILA</name>
<gene>
    <name evidence="1" type="ORF">JBS370_LOCUS40315</name>
</gene>
<accession>A0A820HZ61</accession>
<sequence length="59" mass="6910">SNHLTSYVTPNHMLVIEVSIRNPEIEHRLVQAKKKNQNLTQFGQYRDPLFDYIGFFGGF</sequence>
<feature type="non-terminal residue" evidence="1">
    <location>
        <position position="1"/>
    </location>
</feature>